<dbReference type="CDD" id="cd07247">
    <property type="entry name" value="SgaA_N_like"/>
    <property type="match status" value="2"/>
</dbReference>
<dbReference type="Proteomes" id="UP000028488">
    <property type="component" value="Chromosome"/>
</dbReference>
<dbReference type="InterPro" id="IPR029068">
    <property type="entry name" value="Glyas_Bleomycin-R_OHBP_Dase"/>
</dbReference>
<reference evidence="2 3" key="1">
    <citation type="submission" date="2014-07" db="EMBL/GenBank/DDBJ databases">
        <title>Genome Sequence of Rhodococcus opacus Strain R7, a Biodegrader of Mono- and Polycyclic Aromatic Hydrocarbons.</title>
        <authorList>
            <person name="Di Gennaro P."/>
            <person name="Zampolli J."/>
            <person name="Presti I."/>
            <person name="Cappelletti M."/>
            <person name="D'Ursi P."/>
            <person name="Orro A."/>
            <person name="Mezzelani A."/>
            <person name="Milanesi L."/>
        </authorList>
    </citation>
    <scope>NUCLEOTIDE SEQUENCE [LARGE SCALE GENOMIC DNA]</scope>
    <source>
        <strain evidence="2 3">R7</strain>
    </source>
</reference>
<dbReference type="AlphaFoldDB" id="A0A076EUA4"/>
<protein>
    <recommendedName>
        <fullName evidence="1">VOC domain-containing protein</fullName>
    </recommendedName>
</protein>
<dbReference type="Pfam" id="PF00903">
    <property type="entry name" value="Glyoxalase"/>
    <property type="match status" value="2"/>
</dbReference>
<dbReference type="PROSITE" id="PS51819">
    <property type="entry name" value="VOC"/>
    <property type="match status" value="2"/>
</dbReference>
<dbReference type="SUPFAM" id="SSF54593">
    <property type="entry name" value="Glyoxalase/Bleomycin resistance protein/Dihydroxybiphenyl dioxygenase"/>
    <property type="match status" value="2"/>
</dbReference>
<accession>A0A076EUA4</accession>
<dbReference type="InterPro" id="IPR052164">
    <property type="entry name" value="Anthracycline_SecMetBiosynth"/>
</dbReference>
<dbReference type="eggNOG" id="COG3324">
    <property type="taxonomic scope" value="Bacteria"/>
</dbReference>
<proteinExistence type="predicted"/>
<sequence length="263" mass="27875">MPIKSEYAQGTPDWVDLQTSDQDAAKEFYAELLGWEYDDRPMPEGPVYSMATVRGENVAAIAPLQPDAAAAGAPANWNTYIAVDDVDATLAKVLGAGGQVLMPAFDVGEAGRMSFVTDPTGAAVGLWQANKHIGATLVGDPGACLWNELNTGDVEKALAFYNSVFGITSSKMSMGPEYTYTLLEVGDDQVGGCGEPMKPGTPNHWRVYFAVDDVDASAAKVVELGGTIVEEAMDIPTVGRMAAVTDPQGAIFSIMTPEERQES</sequence>
<dbReference type="PANTHER" id="PTHR33993">
    <property type="entry name" value="GLYOXALASE-RELATED"/>
    <property type="match status" value="1"/>
</dbReference>
<evidence type="ECO:0000313" key="2">
    <source>
        <dbReference type="EMBL" id="AII06974.1"/>
    </source>
</evidence>
<feature type="domain" description="VOC" evidence="1">
    <location>
        <begin position="143"/>
        <end position="257"/>
    </location>
</feature>
<dbReference type="PANTHER" id="PTHR33993:SF14">
    <property type="entry name" value="GB|AAF24581.1"/>
    <property type="match status" value="1"/>
</dbReference>
<dbReference type="EMBL" id="CP008947">
    <property type="protein sequence ID" value="AII06974.1"/>
    <property type="molecule type" value="Genomic_DNA"/>
</dbReference>
<evidence type="ECO:0000259" key="1">
    <source>
        <dbReference type="PROSITE" id="PS51819"/>
    </source>
</evidence>
<name>A0A076EUA4_RHOOP</name>
<feature type="domain" description="VOC" evidence="1">
    <location>
        <begin position="11"/>
        <end position="129"/>
    </location>
</feature>
<gene>
    <name evidence="2" type="ORF">EP51_20920</name>
</gene>
<dbReference type="InterPro" id="IPR004360">
    <property type="entry name" value="Glyas_Fos-R_dOase_dom"/>
</dbReference>
<dbReference type="Gene3D" id="3.10.180.10">
    <property type="entry name" value="2,3-Dihydroxybiphenyl 1,2-Dioxygenase, domain 1"/>
    <property type="match status" value="2"/>
</dbReference>
<evidence type="ECO:0000313" key="3">
    <source>
        <dbReference type="Proteomes" id="UP000028488"/>
    </source>
</evidence>
<dbReference type="RefSeq" id="WP_128640284.1">
    <property type="nucleotide sequence ID" value="NZ_CP008947.1"/>
</dbReference>
<organism evidence="2 3">
    <name type="scientific">Rhodococcus opacus</name>
    <name type="common">Nocardia opaca</name>
    <dbReference type="NCBI Taxonomy" id="37919"/>
    <lineage>
        <taxon>Bacteria</taxon>
        <taxon>Bacillati</taxon>
        <taxon>Actinomycetota</taxon>
        <taxon>Actinomycetes</taxon>
        <taxon>Mycobacteriales</taxon>
        <taxon>Nocardiaceae</taxon>
        <taxon>Rhodococcus</taxon>
    </lineage>
</organism>
<dbReference type="InterPro" id="IPR037523">
    <property type="entry name" value="VOC_core"/>
</dbReference>